<name>A0A1X6YMH6_9RHOB</name>
<evidence type="ECO:0000313" key="6">
    <source>
        <dbReference type="EMBL" id="SLN25779.1"/>
    </source>
</evidence>
<dbReference type="GO" id="GO:1901135">
    <property type="term" value="P:carbohydrate derivative metabolic process"/>
    <property type="evidence" value="ECO:0007669"/>
    <property type="project" value="InterPro"/>
</dbReference>
<proteinExistence type="predicted"/>
<dbReference type="Proteomes" id="UP000193061">
    <property type="component" value="Unassembled WGS sequence"/>
</dbReference>
<dbReference type="Pfam" id="PF01418">
    <property type="entry name" value="HTH_6"/>
    <property type="match status" value="1"/>
</dbReference>
<dbReference type="PROSITE" id="PS51071">
    <property type="entry name" value="HTH_RPIR"/>
    <property type="match status" value="1"/>
</dbReference>
<dbReference type="InterPro" id="IPR001347">
    <property type="entry name" value="SIS_dom"/>
</dbReference>
<dbReference type="InterPro" id="IPR036388">
    <property type="entry name" value="WH-like_DNA-bd_sf"/>
</dbReference>
<keyword evidence="1" id="KW-0805">Transcription regulation</keyword>
<evidence type="ECO:0000259" key="4">
    <source>
        <dbReference type="PROSITE" id="PS51071"/>
    </source>
</evidence>
<organism evidence="6 7">
    <name type="scientific">Roseovarius albus</name>
    <dbReference type="NCBI Taxonomy" id="1247867"/>
    <lineage>
        <taxon>Bacteria</taxon>
        <taxon>Pseudomonadati</taxon>
        <taxon>Pseudomonadota</taxon>
        <taxon>Alphaproteobacteria</taxon>
        <taxon>Rhodobacterales</taxon>
        <taxon>Roseobacteraceae</taxon>
        <taxon>Roseovarius</taxon>
    </lineage>
</organism>
<dbReference type="PROSITE" id="PS51464">
    <property type="entry name" value="SIS"/>
    <property type="match status" value="1"/>
</dbReference>
<dbReference type="CDD" id="cd05013">
    <property type="entry name" value="SIS_RpiR"/>
    <property type="match status" value="1"/>
</dbReference>
<evidence type="ECO:0000313" key="7">
    <source>
        <dbReference type="Proteomes" id="UP000193061"/>
    </source>
</evidence>
<dbReference type="PANTHER" id="PTHR30514">
    <property type="entry name" value="GLUCOKINASE"/>
    <property type="match status" value="1"/>
</dbReference>
<evidence type="ECO:0000256" key="2">
    <source>
        <dbReference type="ARBA" id="ARBA00023125"/>
    </source>
</evidence>
<reference evidence="6 7" key="1">
    <citation type="submission" date="2017-03" db="EMBL/GenBank/DDBJ databases">
        <authorList>
            <person name="Afonso C.L."/>
            <person name="Miller P.J."/>
            <person name="Scott M.A."/>
            <person name="Spackman E."/>
            <person name="Goraichik I."/>
            <person name="Dimitrov K.M."/>
            <person name="Suarez D.L."/>
            <person name="Swayne D.E."/>
        </authorList>
    </citation>
    <scope>NUCLEOTIDE SEQUENCE [LARGE SCALE GENOMIC DNA]</scope>
    <source>
        <strain evidence="6 7">CECT 7450</strain>
    </source>
</reference>
<feature type="domain" description="HTH rpiR-type" evidence="4">
    <location>
        <begin position="7"/>
        <end position="83"/>
    </location>
</feature>
<evidence type="ECO:0000259" key="5">
    <source>
        <dbReference type="PROSITE" id="PS51464"/>
    </source>
</evidence>
<dbReference type="InterPro" id="IPR047640">
    <property type="entry name" value="RpiR-like"/>
</dbReference>
<dbReference type="Gene3D" id="3.40.50.10490">
    <property type="entry name" value="Glucose-6-phosphate isomerase like protein, domain 1"/>
    <property type="match status" value="1"/>
</dbReference>
<protein>
    <submittedName>
        <fullName evidence="6">Putative HTH-type transcriptional regulator YbbH</fullName>
    </submittedName>
</protein>
<keyword evidence="7" id="KW-1185">Reference proteome</keyword>
<dbReference type="GO" id="GO:0003677">
    <property type="term" value="F:DNA binding"/>
    <property type="evidence" value="ECO:0007669"/>
    <property type="project" value="UniProtKB-KW"/>
</dbReference>
<sequence length="295" mass="32853">MDPTLKSKTLLQLKIEFSTFPPRMQRVAKYILDNQSDFGLDPVRVTASKAGVSTYTLVRAAKTLGFNGFDDLRAPFRHALVATTAYEERPEWIETQQSEGTLGPVQADSTLNTLSIVQHSLQRLDPVEVERAVETLLNARNVYITAVRASYSLAYYFHYVGRMALPSLQLIPRHMNSALDELTLASSSDVMIAITISPYSRETIEACKFAQSRGVKLIFLTDSDLISPDLIPEHVFAASTVSTHHFACFTGLMGIAESLLAALVSMGGTEARKRIKDYEDLRAANSAYWVRQKKR</sequence>
<dbReference type="SUPFAM" id="SSF46689">
    <property type="entry name" value="Homeodomain-like"/>
    <property type="match status" value="1"/>
</dbReference>
<dbReference type="RefSeq" id="WP_085804591.1">
    <property type="nucleotide sequence ID" value="NZ_FWFX01000002.1"/>
</dbReference>
<dbReference type="PANTHER" id="PTHR30514:SF18">
    <property type="entry name" value="RPIR-FAMILY TRANSCRIPTIONAL REGULATOR"/>
    <property type="match status" value="1"/>
</dbReference>
<dbReference type="InterPro" id="IPR046348">
    <property type="entry name" value="SIS_dom_sf"/>
</dbReference>
<evidence type="ECO:0000256" key="3">
    <source>
        <dbReference type="ARBA" id="ARBA00023163"/>
    </source>
</evidence>
<keyword evidence="3" id="KW-0804">Transcription</keyword>
<gene>
    <name evidence="6" type="primary">ybbH_1</name>
    <name evidence="6" type="ORF">ROA7450_01069</name>
</gene>
<dbReference type="Gene3D" id="1.10.10.10">
    <property type="entry name" value="Winged helix-like DNA-binding domain superfamily/Winged helix DNA-binding domain"/>
    <property type="match status" value="1"/>
</dbReference>
<dbReference type="OrthoDB" id="9814676at2"/>
<dbReference type="GO" id="GO:0003700">
    <property type="term" value="F:DNA-binding transcription factor activity"/>
    <property type="evidence" value="ECO:0007669"/>
    <property type="project" value="InterPro"/>
</dbReference>
<dbReference type="InterPro" id="IPR035472">
    <property type="entry name" value="RpiR-like_SIS"/>
</dbReference>
<feature type="domain" description="SIS" evidence="5">
    <location>
        <begin position="132"/>
        <end position="274"/>
    </location>
</feature>
<dbReference type="InterPro" id="IPR000281">
    <property type="entry name" value="HTH_RpiR"/>
</dbReference>
<accession>A0A1X6YMH6</accession>
<dbReference type="EMBL" id="FWFX01000002">
    <property type="protein sequence ID" value="SLN25779.1"/>
    <property type="molecule type" value="Genomic_DNA"/>
</dbReference>
<dbReference type="InterPro" id="IPR009057">
    <property type="entry name" value="Homeodomain-like_sf"/>
</dbReference>
<dbReference type="Pfam" id="PF01380">
    <property type="entry name" value="SIS"/>
    <property type="match status" value="1"/>
</dbReference>
<dbReference type="GO" id="GO:0097367">
    <property type="term" value="F:carbohydrate derivative binding"/>
    <property type="evidence" value="ECO:0007669"/>
    <property type="project" value="InterPro"/>
</dbReference>
<keyword evidence="2" id="KW-0238">DNA-binding</keyword>
<dbReference type="AlphaFoldDB" id="A0A1X6YMH6"/>
<dbReference type="SUPFAM" id="SSF53697">
    <property type="entry name" value="SIS domain"/>
    <property type="match status" value="1"/>
</dbReference>
<evidence type="ECO:0000256" key="1">
    <source>
        <dbReference type="ARBA" id="ARBA00023015"/>
    </source>
</evidence>